<dbReference type="OrthoDB" id="2138242at2759"/>
<feature type="region of interest" description="Disordered" evidence="1">
    <location>
        <begin position="348"/>
        <end position="375"/>
    </location>
</feature>
<feature type="region of interest" description="Disordered" evidence="1">
    <location>
        <begin position="191"/>
        <end position="274"/>
    </location>
</feature>
<feature type="compositionally biased region" description="Low complexity" evidence="1">
    <location>
        <begin position="576"/>
        <end position="590"/>
    </location>
</feature>
<feature type="region of interest" description="Disordered" evidence="1">
    <location>
        <begin position="1"/>
        <end position="56"/>
    </location>
</feature>
<feature type="compositionally biased region" description="Polar residues" evidence="1">
    <location>
        <begin position="603"/>
        <end position="616"/>
    </location>
</feature>
<gene>
    <name evidence="2" type="ORF">FISHEDRAFT_77233</name>
</gene>
<dbReference type="Proteomes" id="UP000054144">
    <property type="component" value="Unassembled WGS sequence"/>
</dbReference>
<organism evidence="2 3">
    <name type="scientific">Fistulina hepatica ATCC 64428</name>
    <dbReference type="NCBI Taxonomy" id="1128425"/>
    <lineage>
        <taxon>Eukaryota</taxon>
        <taxon>Fungi</taxon>
        <taxon>Dikarya</taxon>
        <taxon>Basidiomycota</taxon>
        <taxon>Agaricomycotina</taxon>
        <taxon>Agaricomycetes</taxon>
        <taxon>Agaricomycetidae</taxon>
        <taxon>Agaricales</taxon>
        <taxon>Fistulinaceae</taxon>
        <taxon>Fistulina</taxon>
    </lineage>
</organism>
<sequence length="616" mass="66978">MLVHPARMTGTQSLPSFAQTFGQAASDPSPDSHRLPPIIPGSRPASRTSPLRGGRKRALIEVSRHDRDGSLPARYATYHDLQSSVGNLLPSELPIKQEEDQDELDPALSHHRLYQSTSHLEPDVNPSKRRRVIEAHGIDTDVRQSNDQAGSTPISPVVMGLTVPGNSAADIEKVRAMQSVRQKQEELIAQRVSNGASSTSSMMPNIQPSDERTSTCKTTPLLTTRPMAGTPPSTGALRRISNSQCARSRPPSPGPSNQNNIQVSVLPPPNSPPAISIARRRALQLGAAGKKKPADIIISPRDAHTYDQFHPVIQSAPPVPHAGQNSLRFPMDIPRLPSVLGSDDKVRRMIPSKVPPTPTRLYDQRNLSSSSLKPSPRTAFVPISSALVPPTPSSLHHPGYSGDKSAFLAPFELFYDALNDSKQLKTWLGEQLQKSNALFKNLSAHQERIDETVDALIERKVAPMRTEITALRRRVDELEDALRLSTRRASLDGAIIMPSKGKGKQSRKITATLPDAQYTFPPHLDPPLPSPLPDYPIQTYREVAPTASRTTGYPLSSSRVISNPPVSRISSHARPNTTITSDGNNNNGGDTDMDPPAIPKIASTATSRKNSPRQPS</sequence>
<feature type="region of interest" description="Disordered" evidence="1">
    <location>
        <begin position="516"/>
        <end position="616"/>
    </location>
</feature>
<feature type="compositionally biased region" description="Polar residues" evidence="1">
    <location>
        <begin position="547"/>
        <end position="575"/>
    </location>
</feature>
<feature type="compositionally biased region" description="Polar residues" evidence="1">
    <location>
        <begin position="9"/>
        <end position="23"/>
    </location>
</feature>
<proteinExistence type="predicted"/>
<dbReference type="EMBL" id="KN882065">
    <property type="protein sequence ID" value="KIY44823.1"/>
    <property type="molecule type" value="Genomic_DNA"/>
</dbReference>
<accession>A0A0D7A203</accession>
<feature type="compositionally biased region" description="Polar residues" evidence="1">
    <location>
        <begin position="191"/>
        <end position="208"/>
    </location>
</feature>
<evidence type="ECO:0000256" key="1">
    <source>
        <dbReference type="SAM" id="MobiDB-lite"/>
    </source>
</evidence>
<reference evidence="2 3" key="1">
    <citation type="journal article" date="2015" name="Fungal Genet. Biol.">
        <title>Evolution of novel wood decay mechanisms in Agaricales revealed by the genome sequences of Fistulina hepatica and Cylindrobasidium torrendii.</title>
        <authorList>
            <person name="Floudas D."/>
            <person name="Held B.W."/>
            <person name="Riley R."/>
            <person name="Nagy L.G."/>
            <person name="Koehler G."/>
            <person name="Ransdell A.S."/>
            <person name="Younus H."/>
            <person name="Chow J."/>
            <person name="Chiniquy J."/>
            <person name="Lipzen A."/>
            <person name="Tritt A."/>
            <person name="Sun H."/>
            <person name="Haridas S."/>
            <person name="LaButti K."/>
            <person name="Ohm R.A."/>
            <person name="Kues U."/>
            <person name="Blanchette R.A."/>
            <person name="Grigoriev I.V."/>
            <person name="Minto R.E."/>
            <person name="Hibbett D.S."/>
        </authorList>
    </citation>
    <scope>NUCLEOTIDE SEQUENCE [LARGE SCALE GENOMIC DNA]</scope>
    <source>
        <strain evidence="2 3">ATCC 64428</strain>
    </source>
</reference>
<dbReference type="AlphaFoldDB" id="A0A0D7A203"/>
<protein>
    <submittedName>
        <fullName evidence="2">Uncharacterized protein</fullName>
    </submittedName>
</protein>
<feature type="compositionally biased region" description="Pro residues" evidence="1">
    <location>
        <begin position="523"/>
        <end position="534"/>
    </location>
</feature>
<keyword evidence="3" id="KW-1185">Reference proteome</keyword>
<name>A0A0D7A203_9AGAR</name>
<evidence type="ECO:0000313" key="3">
    <source>
        <dbReference type="Proteomes" id="UP000054144"/>
    </source>
</evidence>
<feature type="compositionally biased region" description="Low complexity" evidence="1">
    <location>
        <begin position="215"/>
        <end position="226"/>
    </location>
</feature>
<evidence type="ECO:0000313" key="2">
    <source>
        <dbReference type="EMBL" id="KIY44823.1"/>
    </source>
</evidence>